<organism evidence="10 11">
    <name type="scientific">Thelonectria olida</name>
    <dbReference type="NCBI Taxonomy" id="1576542"/>
    <lineage>
        <taxon>Eukaryota</taxon>
        <taxon>Fungi</taxon>
        <taxon>Dikarya</taxon>
        <taxon>Ascomycota</taxon>
        <taxon>Pezizomycotina</taxon>
        <taxon>Sordariomycetes</taxon>
        <taxon>Hypocreomycetidae</taxon>
        <taxon>Hypocreales</taxon>
        <taxon>Nectriaceae</taxon>
        <taxon>Thelonectria</taxon>
    </lineage>
</organism>
<dbReference type="InterPro" id="IPR051059">
    <property type="entry name" value="VerF-like"/>
</dbReference>
<dbReference type="PANTHER" id="PTHR40626">
    <property type="entry name" value="MIP31509P"/>
    <property type="match status" value="1"/>
</dbReference>
<evidence type="ECO:0000313" key="10">
    <source>
        <dbReference type="EMBL" id="KAH6890281.1"/>
    </source>
</evidence>
<feature type="domain" description="C2H2-type" evidence="9">
    <location>
        <begin position="64"/>
        <end position="91"/>
    </location>
</feature>
<dbReference type="PANTHER" id="PTHR40626:SF10">
    <property type="entry name" value="C2H2-TYPE DOMAIN-CONTAINING PROTEIN"/>
    <property type="match status" value="1"/>
</dbReference>
<proteinExistence type="predicted"/>
<dbReference type="AlphaFoldDB" id="A0A9P8W7I2"/>
<feature type="region of interest" description="Disordered" evidence="8">
    <location>
        <begin position="88"/>
        <end position="110"/>
    </location>
</feature>
<dbReference type="GO" id="GO:0008270">
    <property type="term" value="F:zinc ion binding"/>
    <property type="evidence" value="ECO:0007669"/>
    <property type="project" value="UniProtKB-KW"/>
</dbReference>
<comment type="caution">
    <text evidence="10">The sequence shown here is derived from an EMBL/GenBank/DDBJ whole genome shotgun (WGS) entry which is preliminary data.</text>
</comment>
<evidence type="ECO:0000256" key="4">
    <source>
        <dbReference type="ARBA" id="ARBA00022771"/>
    </source>
</evidence>
<dbReference type="InterPro" id="IPR013087">
    <property type="entry name" value="Znf_C2H2_type"/>
</dbReference>
<dbReference type="PROSITE" id="PS50157">
    <property type="entry name" value="ZINC_FINGER_C2H2_2"/>
    <property type="match status" value="2"/>
</dbReference>
<evidence type="ECO:0000256" key="6">
    <source>
        <dbReference type="ARBA" id="ARBA00023242"/>
    </source>
</evidence>
<keyword evidence="3" id="KW-0677">Repeat</keyword>
<dbReference type="InterPro" id="IPR007219">
    <property type="entry name" value="XnlR_reg_dom"/>
</dbReference>
<dbReference type="OrthoDB" id="654211at2759"/>
<sequence length="625" mass="70623">MWKQSHHPGVNSRQTPTTSIKPPTKMPRGRPKITVPPCRHCGRQFKRQEHLNRHERTHTAEKPFPCDCGQRFSRQDLLARHVKLAHASTAEIAPPPRPGADADEQPDISSSSQMNLFGDIDFIWDADFMTQDILPISLLGCALPLPDIPQTSQAPQMASFSRFSSRLPLPTTDLADDAEGHLQDTPRHGVENRGILAVDECSHVPWSIASSSYDTLCRDVLSYSDILPTGCTLPSRNALTRNLESFFRCVQEHLPFIHSRTFSVETKDVELTLAVAAFGSLYRFETAKAYELYVMSKAILFERIRQRDVQKASELLSGQLIAIPNETSPLSRIQTFVVLIWFASWTKKAILSDALAMSSQLATLVRQNGISEADEMPQSVDWPSWIAAEERRRTLFAAFVLFNLHSIAFDNPPLILNDEVGVFLPGSSEQWKATNSFQWQCSTRHSEQQFRVVLGTLHNRPRTCREESLSSFANYLLIHGLLQHIYMDRHRPMRPLESDRFQSFEVALRNWQSSWELTDDSTLDPLSSKGPLALNAAAILRLAYVRLNVDLDLYQGLFTGDFRYIQEKTVRPTRSPHTDVAVLHAAHALSIPVRLGVELVARTRLPMKSIEHSLDLNGYDRFAAV</sequence>
<evidence type="ECO:0000256" key="2">
    <source>
        <dbReference type="ARBA" id="ARBA00022723"/>
    </source>
</evidence>
<evidence type="ECO:0000256" key="3">
    <source>
        <dbReference type="ARBA" id="ARBA00022737"/>
    </source>
</evidence>
<dbReference type="PROSITE" id="PS00028">
    <property type="entry name" value="ZINC_FINGER_C2H2_1"/>
    <property type="match status" value="1"/>
</dbReference>
<dbReference type="InterPro" id="IPR036236">
    <property type="entry name" value="Znf_C2H2_sf"/>
</dbReference>
<evidence type="ECO:0000256" key="7">
    <source>
        <dbReference type="PROSITE-ProRule" id="PRU00042"/>
    </source>
</evidence>
<keyword evidence="5" id="KW-0862">Zinc</keyword>
<evidence type="ECO:0000256" key="8">
    <source>
        <dbReference type="SAM" id="MobiDB-lite"/>
    </source>
</evidence>
<dbReference type="SUPFAM" id="SSF57667">
    <property type="entry name" value="beta-beta-alpha zinc fingers"/>
    <property type="match status" value="1"/>
</dbReference>
<accession>A0A9P8W7I2</accession>
<dbReference type="GO" id="GO:0000978">
    <property type="term" value="F:RNA polymerase II cis-regulatory region sequence-specific DNA binding"/>
    <property type="evidence" value="ECO:0007669"/>
    <property type="project" value="InterPro"/>
</dbReference>
<keyword evidence="6" id="KW-0539">Nucleus</keyword>
<dbReference type="GO" id="GO:0006351">
    <property type="term" value="P:DNA-templated transcription"/>
    <property type="evidence" value="ECO:0007669"/>
    <property type="project" value="InterPro"/>
</dbReference>
<reference evidence="10 11" key="1">
    <citation type="journal article" date="2021" name="Nat. Commun.">
        <title>Genetic determinants of endophytism in the Arabidopsis root mycobiome.</title>
        <authorList>
            <person name="Mesny F."/>
            <person name="Miyauchi S."/>
            <person name="Thiergart T."/>
            <person name="Pickel B."/>
            <person name="Atanasova L."/>
            <person name="Karlsson M."/>
            <person name="Huettel B."/>
            <person name="Barry K.W."/>
            <person name="Haridas S."/>
            <person name="Chen C."/>
            <person name="Bauer D."/>
            <person name="Andreopoulos W."/>
            <person name="Pangilinan J."/>
            <person name="LaButti K."/>
            <person name="Riley R."/>
            <person name="Lipzen A."/>
            <person name="Clum A."/>
            <person name="Drula E."/>
            <person name="Henrissat B."/>
            <person name="Kohler A."/>
            <person name="Grigoriev I.V."/>
            <person name="Martin F.M."/>
            <person name="Hacquard S."/>
        </authorList>
    </citation>
    <scope>NUCLEOTIDE SEQUENCE [LARGE SCALE GENOMIC DNA]</scope>
    <source>
        <strain evidence="10 11">MPI-CAGE-CH-0241</strain>
    </source>
</reference>
<dbReference type="Pfam" id="PF04082">
    <property type="entry name" value="Fungal_trans"/>
    <property type="match status" value="1"/>
</dbReference>
<dbReference type="SMART" id="SM00355">
    <property type="entry name" value="ZnF_C2H2"/>
    <property type="match status" value="2"/>
</dbReference>
<evidence type="ECO:0000256" key="5">
    <source>
        <dbReference type="ARBA" id="ARBA00022833"/>
    </source>
</evidence>
<dbReference type="FunFam" id="3.30.160.60:FF:000145">
    <property type="entry name" value="Zinc finger protein 574"/>
    <property type="match status" value="1"/>
</dbReference>
<evidence type="ECO:0000313" key="11">
    <source>
        <dbReference type="Proteomes" id="UP000777438"/>
    </source>
</evidence>
<dbReference type="Pfam" id="PF00096">
    <property type="entry name" value="zf-C2H2"/>
    <property type="match status" value="1"/>
</dbReference>
<dbReference type="Proteomes" id="UP000777438">
    <property type="component" value="Unassembled WGS sequence"/>
</dbReference>
<dbReference type="CDD" id="cd12148">
    <property type="entry name" value="fungal_TF_MHR"/>
    <property type="match status" value="1"/>
</dbReference>
<comment type="subcellular location">
    <subcellularLocation>
        <location evidence="1">Nucleus</location>
    </subcellularLocation>
</comment>
<gene>
    <name evidence="10" type="ORF">B0T10DRAFT_596400</name>
</gene>
<keyword evidence="4 7" id="KW-0863">Zinc-finger</keyword>
<evidence type="ECO:0000259" key="9">
    <source>
        <dbReference type="PROSITE" id="PS50157"/>
    </source>
</evidence>
<dbReference type="EMBL" id="JAGPYM010000009">
    <property type="protein sequence ID" value="KAH6890281.1"/>
    <property type="molecule type" value="Genomic_DNA"/>
</dbReference>
<name>A0A9P8W7I2_9HYPO</name>
<dbReference type="GO" id="GO:0000981">
    <property type="term" value="F:DNA-binding transcription factor activity, RNA polymerase II-specific"/>
    <property type="evidence" value="ECO:0007669"/>
    <property type="project" value="InterPro"/>
</dbReference>
<keyword evidence="2" id="KW-0479">Metal-binding</keyword>
<feature type="domain" description="C2H2-type" evidence="9">
    <location>
        <begin position="36"/>
        <end position="63"/>
    </location>
</feature>
<evidence type="ECO:0000256" key="1">
    <source>
        <dbReference type="ARBA" id="ARBA00004123"/>
    </source>
</evidence>
<dbReference type="Gene3D" id="3.30.160.60">
    <property type="entry name" value="Classic Zinc Finger"/>
    <property type="match status" value="2"/>
</dbReference>
<keyword evidence="11" id="KW-1185">Reference proteome</keyword>
<feature type="compositionally biased region" description="Polar residues" evidence="8">
    <location>
        <begin position="11"/>
        <end position="21"/>
    </location>
</feature>
<dbReference type="GO" id="GO:0000785">
    <property type="term" value="C:chromatin"/>
    <property type="evidence" value="ECO:0007669"/>
    <property type="project" value="TreeGrafter"/>
</dbReference>
<dbReference type="GO" id="GO:0005634">
    <property type="term" value="C:nucleus"/>
    <property type="evidence" value="ECO:0007669"/>
    <property type="project" value="UniProtKB-SubCell"/>
</dbReference>
<feature type="region of interest" description="Disordered" evidence="8">
    <location>
        <begin position="1"/>
        <end position="39"/>
    </location>
</feature>
<protein>
    <recommendedName>
        <fullName evidence="9">C2H2-type domain-containing protein</fullName>
    </recommendedName>
</protein>